<evidence type="ECO:0000313" key="2">
    <source>
        <dbReference type="WBParaSite" id="SVE_0087700.1"/>
    </source>
</evidence>
<reference evidence="1" key="1">
    <citation type="submission" date="2014-07" db="EMBL/GenBank/DDBJ databases">
        <authorList>
            <person name="Martin A.A"/>
            <person name="De Silva N."/>
        </authorList>
    </citation>
    <scope>NUCLEOTIDE SEQUENCE</scope>
</reference>
<sequence>MNKFKLNDGTDLIAVKFSSKHRSTRNTTTNPEVSLIYRPNKDENDIKRIMSGDGTFSWIIIEYKALD</sequence>
<proteinExistence type="predicted"/>
<dbReference type="WBParaSite" id="SVE_0087700.1">
    <property type="protein sequence ID" value="SVE_0087700.1"/>
    <property type="gene ID" value="SVE_0087700"/>
</dbReference>
<organism evidence="1 2">
    <name type="scientific">Strongyloides venezuelensis</name>
    <name type="common">Threadworm</name>
    <dbReference type="NCBI Taxonomy" id="75913"/>
    <lineage>
        <taxon>Eukaryota</taxon>
        <taxon>Metazoa</taxon>
        <taxon>Ecdysozoa</taxon>
        <taxon>Nematoda</taxon>
        <taxon>Chromadorea</taxon>
        <taxon>Rhabditida</taxon>
        <taxon>Tylenchina</taxon>
        <taxon>Panagrolaimomorpha</taxon>
        <taxon>Strongyloidoidea</taxon>
        <taxon>Strongyloididae</taxon>
        <taxon>Strongyloides</taxon>
    </lineage>
</organism>
<accession>A0A0K0EWH6</accession>
<evidence type="ECO:0000313" key="1">
    <source>
        <dbReference type="Proteomes" id="UP000035680"/>
    </source>
</evidence>
<dbReference type="AlphaFoldDB" id="A0A0K0EWH6"/>
<dbReference type="Proteomes" id="UP000035680">
    <property type="component" value="Unassembled WGS sequence"/>
</dbReference>
<keyword evidence="1" id="KW-1185">Reference proteome</keyword>
<name>A0A0K0EWH6_STRVS</name>
<reference evidence="2" key="2">
    <citation type="submission" date="2015-08" db="UniProtKB">
        <authorList>
            <consortium name="WormBaseParasite"/>
        </authorList>
    </citation>
    <scope>IDENTIFICATION</scope>
</reference>
<protein>
    <submittedName>
        <fullName evidence="2">Phage protein</fullName>
    </submittedName>
</protein>